<dbReference type="SUPFAM" id="SSF52540">
    <property type="entry name" value="P-loop containing nucleoside triphosphate hydrolases"/>
    <property type="match status" value="2"/>
</dbReference>
<evidence type="ECO:0000256" key="13">
    <source>
        <dbReference type="SAM" id="Coils"/>
    </source>
</evidence>
<dbReference type="GO" id="GO:0051539">
    <property type="term" value="F:4 iron, 4 sulfur cluster binding"/>
    <property type="evidence" value="ECO:0007669"/>
    <property type="project" value="UniProtKB-KW"/>
</dbReference>
<dbReference type="SMART" id="SM00488">
    <property type="entry name" value="DEXDc2"/>
    <property type="match status" value="1"/>
</dbReference>
<dbReference type="PANTHER" id="PTHR11472:SF34">
    <property type="entry name" value="REGULATOR OF TELOMERE ELONGATION HELICASE 1"/>
    <property type="match status" value="1"/>
</dbReference>
<evidence type="ECO:0000313" key="16">
    <source>
        <dbReference type="Proteomes" id="UP000199126"/>
    </source>
</evidence>
<keyword evidence="8" id="KW-0408">Iron</keyword>
<dbReference type="InterPro" id="IPR006555">
    <property type="entry name" value="ATP-dep_Helicase_C"/>
</dbReference>
<organism evidence="15 16">
    <name type="scientific">Halogranum amylolyticum</name>
    <dbReference type="NCBI Taxonomy" id="660520"/>
    <lineage>
        <taxon>Archaea</taxon>
        <taxon>Methanobacteriati</taxon>
        <taxon>Methanobacteriota</taxon>
        <taxon>Stenosarchaea group</taxon>
        <taxon>Halobacteria</taxon>
        <taxon>Halobacteriales</taxon>
        <taxon>Haloferacaceae</taxon>
    </lineage>
</organism>
<dbReference type="EMBL" id="FODV01000005">
    <property type="protein sequence ID" value="SEO80928.1"/>
    <property type="molecule type" value="Genomic_DNA"/>
</dbReference>
<gene>
    <name evidence="15" type="ORF">SAMN04487948_105265</name>
</gene>
<evidence type="ECO:0000256" key="9">
    <source>
        <dbReference type="ARBA" id="ARBA00023014"/>
    </source>
</evidence>
<keyword evidence="4" id="KW-0227">DNA damage</keyword>
<dbReference type="GO" id="GO:0006281">
    <property type="term" value="P:DNA repair"/>
    <property type="evidence" value="ECO:0007669"/>
    <property type="project" value="UniProtKB-KW"/>
</dbReference>
<dbReference type="InterPro" id="IPR006554">
    <property type="entry name" value="Helicase-like_DEXD_c2"/>
</dbReference>
<keyword evidence="13" id="KW-0175">Coiled coil</keyword>
<evidence type="ECO:0000256" key="7">
    <source>
        <dbReference type="ARBA" id="ARBA00022840"/>
    </source>
</evidence>
<evidence type="ECO:0000256" key="8">
    <source>
        <dbReference type="ARBA" id="ARBA00023004"/>
    </source>
</evidence>
<proteinExistence type="predicted"/>
<evidence type="ECO:0000256" key="11">
    <source>
        <dbReference type="ARBA" id="ARBA00023204"/>
    </source>
</evidence>
<keyword evidence="10" id="KW-0238">DNA-binding</keyword>
<dbReference type="PROSITE" id="PS51193">
    <property type="entry name" value="HELICASE_ATP_BIND_2"/>
    <property type="match status" value="1"/>
</dbReference>
<keyword evidence="16" id="KW-1185">Reference proteome</keyword>
<keyword evidence="5" id="KW-0378">Hydrolase</keyword>
<evidence type="ECO:0000256" key="4">
    <source>
        <dbReference type="ARBA" id="ARBA00022763"/>
    </source>
</evidence>
<dbReference type="Pfam" id="PF06733">
    <property type="entry name" value="DEAD_2"/>
    <property type="match status" value="1"/>
</dbReference>
<keyword evidence="11" id="KW-0234">DNA repair</keyword>
<keyword evidence="6" id="KW-0347">Helicase</keyword>
<dbReference type="InterPro" id="IPR027417">
    <property type="entry name" value="P-loop_NTPase"/>
</dbReference>
<evidence type="ECO:0000313" key="15">
    <source>
        <dbReference type="EMBL" id="SEO80928.1"/>
    </source>
</evidence>
<dbReference type="OrthoDB" id="27512at2157"/>
<keyword evidence="12" id="KW-0413">Isomerase</keyword>
<dbReference type="RefSeq" id="WP_089824422.1">
    <property type="nucleotide sequence ID" value="NZ_FODV01000005.1"/>
</dbReference>
<dbReference type="GO" id="GO:0003678">
    <property type="term" value="F:DNA helicase activity"/>
    <property type="evidence" value="ECO:0007669"/>
    <property type="project" value="InterPro"/>
</dbReference>
<evidence type="ECO:0000256" key="10">
    <source>
        <dbReference type="ARBA" id="ARBA00023125"/>
    </source>
</evidence>
<dbReference type="AlphaFoldDB" id="A0A1H8SRG9"/>
<protein>
    <submittedName>
        <fullName evidence="15">DNA excision repair protein ERCC-2</fullName>
    </submittedName>
</protein>
<evidence type="ECO:0000259" key="14">
    <source>
        <dbReference type="PROSITE" id="PS51193"/>
    </source>
</evidence>
<dbReference type="GO" id="GO:0005524">
    <property type="term" value="F:ATP binding"/>
    <property type="evidence" value="ECO:0007669"/>
    <property type="project" value="UniProtKB-KW"/>
</dbReference>
<sequence length="790" mass="86903">MTWKSVFGHAEPYPEQAEGIETTIETASRGGFTVLEGACGTGKTMLALTAGIDRVRDPDSDYERVVVLTSVKQQLRQFEDDLRTINENLPDDWRPVSGLTLVGKADVCPYSRERVAGVDETNVYDRCEGLRERTRNLVGDGGDTTAASLVSQARQAQTGLADSGAGGPDYLETAGDPTPYLPETPEYGDTEFCPFYAQFLDDLPEDGDPVEAVPFDFADRGLLEPDDLVSLSAGFGTCPHSMMGAVLPHVEVVVGNYYHAFDPTTASTFTGALLDDSTFLVCDEAHMLEPRVRDLVSDAVGDVSLRDAESELTRVIQPLEFDDESATSTADADLVRAELEESDVTLAELKELRQFLDDLREELDRRVKAQLDRVQPDWRADLTRLEDHELPLRDPEEPATDEITEWAQDAGYDGGVWARAEILGSVVARVLNSAEEEDKKRATPGVGRVLGEWYRQDHERYFREIELERTWDETQPPDSWRRAYNARLALHNCVPSDAIGSQLAEFGGGVLMSATLEPLDVFRRVSGLDYLEEEGRPVVERTFGLGFPPENRASFAVDAPKFTYGNRGSPGEENATRQVYADAVCEVARRSGNVLVGMPSYSEAEWIAGVLRDRLDKPVLVDESSDDVVTESLKTEFFGGDDKVLVTSLRGTLTEGVDYRGDRLAAAVVCGVPIINTSSPRTRAVKTAYDREFGSVPASDAGSGSQGGAASRSGFETALTVPAVRKARQAIGRVIRGADEVGVRVFVDARYARDSWNSVREYLPAQEREEFTAVSTDMLSFALDQFWDDR</sequence>
<evidence type="ECO:0000256" key="2">
    <source>
        <dbReference type="ARBA" id="ARBA00022723"/>
    </source>
</evidence>
<feature type="coiled-coil region" evidence="13">
    <location>
        <begin position="342"/>
        <end position="369"/>
    </location>
</feature>
<dbReference type="InterPro" id="IPR014013">
    <property type="entry name" value="Helic_SF1/SF2_ATP-bd_DinG/Rad3"/>
</dbReference>
<accession>A0A1H8SRG9</accession>
<evidence type="ECO:0000256" key="6">
    <source>
        <dbReference type="ARBA" id="ARBA00022806"/>
    </source>
</evidence>
<dbReference type="SMART" id="SM00491">
    <property type="entry name" value="HELICc2"/>
    <property type="match status" value="1"/>
</dbReference>
<dbReference type="GO" id="GO:0046872">
    <property type="term" value="F:metal ion binding"/>
    <property type="evidence" value="ECO:0007669"/>
    <property type="project" value="UniProtKB-KW"/>
</dbReference>
<evidence type="ECO:0000256" key="12">
    <source>
        <dbReference type="ARBA" id="ARBA00023235"/>
    </source>
</evidence>
<dbReference type="InterPro" id="IPR045028">
    <property type="entry name" value="DinG/Rad3-like"/>
</dbReference>
<keyword evidence="2" id="KW-0479">Metal-binding</keyword>
<dbReference type="Pfam" id="PF13307">
    <property type="entry name" value="Helicase_C_2"/>
    <property type="match status" value="1"/>
</dbReference>
<keyword evidence="1" id="KW-0004">4Fe-4S</keyword>
<name>A0A1H8SRG9_9EURY</name>
<dbReference type="PANTHER" id="PTHR11472">
    <property type="entry name" value="DNA REPAIR DEAD HELICASE RAD3/XP-D SUBFAMILY MEMBER"/>
    <property type="match status" value="1"/>
</dbReference>
<evidence type="ECO:0000256" key="1">
    <source>
        <dbReference type="ARBA" id="ARBA00022485"/>
    </source>
</evidence>
<dbReference type="InterPro" id="IPR010614">
    <property type="entry name" value="RAD3-like_helicase_DEAD"/>
</dbReference>
<evidence type="ECO:0000256" key="5">
    <source>
        <dbReference type="ARBA" id="ARBA00022801"/>
    </source>
</evidence>
<dbReference type="GO" id="GO:0016818">
    <property type="term" value="F:hydrolase activity, acting on acid anhydrides, in phosphorus-containing anhydrides"/>
    <property type="evidence" value="ECO:0007669"/>
    <property type="project" value="InterPro"/>
</dbReference>
<keyword evidence="3" id="KW-0547">Nucleotide-binding</keyword>
<feature type="domain" description="Helicase ATP-binding" evidence="14">
    <location>
        <begin position="2"/>
        <end position="359"/>
    </location>
</feature>
<reference evidence="16" key="1">
    <citation type="submission" date="2016-10" db="EMBL/GenBank/DDBJ databases">
        <authorList>
            <person name="Varghese N."/>
            <person name="Submissions S."/>
        </authorList>
    </citation>
    <scope>NUCLEOTIDE SEQUENCE [LARGE SCALE GENOMIC DNA]</scope>
    <source>
        <strain evidence="16">CGMCC 1.10121</strain>
    </source>
</reference>
<keyword evidence="7" id="KW-0067">ATP-binding</keyword>
<dbReference type="Gene3D" id="3.40.50.300">
    <property type="entry name" value="P-loop containing nucleotide triphosphate hydrolases"/>
    <property type="match status" value="2"/>
</dbReference>
<evidence type="ECO:0000256" key="3">
    <source>
        <dbReference type="ARBA" id="ARBA00022741"/>
    </source>
</evidence>
<dbReference type="GO" id="GO:0003677">
    <property type="term" value="F:DNA binding"/>
    <property type="evidence" value="ECO:0007669"/>
    <property type="project" value="UniProtKB-KW"/>
</dbReference>
<keyword evidence="9" id="KW-0411">Iron-sulfur</keyword>
<dbReference type="Proteomes" id="UP000199126">
    <property type="component" value="Unassembled WGS sequence"/>
</dbReference>